<protein>
    <recommendedName>
        <fullName evidence="10">Odorant receptor</fullName>
    </recommendedName>
</protein>
<keyword evidence="9 10" id="KW-0807">Transducer</keyword>
<dbReference type="PANTHER" id="PTHR21137:SF3">
    <property type="entry name" value="ODORANT RECEPTOR 30A-RELATED"/>
    <property type="match status" value="1"/>
</dbReference>
<gene>
    <name evidence="11" type="ORF">ALC62_03166</name>
</gene>
<dbReference type="PANTHER" id="PTHR21137">
    <property type="entry name" value="ODORANT RECEPTOR"/>
    <property type="match status" value="1"/>
</dbReference>
<keyword evidence="12" id="KW-1185">Reference proteome</keyword>
<evidence type="ECO:0000256" key="4">
    <source>
        <dbReference type="ARBA" id="ARBA00022692"/>
    </source>
</evidence>
<name>A0A151ILY7_9HYME</name>
<keyword evidence="2" id="KW-1003">Cell membrane</keyword>
<dbReference type="GO" id="GO:0004984">
    <property type="term" value="F:olfactory receptor activity"/>
    <property type="evidence" value="ECO:0007669"/>
    <property type="project" value="InterPro"/>
</dbReference>
<keyword evidence="5 10" id="KW-0552">Olfaction</keyword>
<comment type="subcellular location">
    <subcellularLocation>
        <location evidence="1 10">Cell membrane</location>
        <topology evidence="1 10">Multi-pass membrane protein</topology>
    </subcellularLocation>
</comment>
<keyword evidence="7" id="KW-0472">Membrane</keyword>
<evidence type="ECO:0000256" key="7">
    <source>
        <dbReference type="ARBA" id="ARBA00023136"/>
    </source>
</evidence>
<keyword evidence="4" id="KW-0812">Transmembrane</keyword>
<evidence type="ECO:0000313" key="11">
    <source>
        <dbReference type="EMBL" id="KYN05897.1"/>
    </source>
</evidence>
<proteinExistence type="inferred from homology"/>
<evidence type="ECO:0000256" key="5">
    <source>
        <dbReference type="ARBA" id="ARBA00022725"/>
    </source>
</evidence>
<dbReference type="Pfam" id="PF02949">
    <property type="entry name" value="7tm_6"/>
    <property type="match status" value="2"/>
</dbReference>
<accession>A0A151ILY7</accession>
<sequence>MVRSDNSFASVIRVNIALLRLSGVVSYENGSIHQSSSQNILRAIAYGCLFAYAGLYTYEFVLHTIYLDTWMESFAMILSLVGGQARFTILLLFRNRFQRLLAICEELWTTLNATEKKHVRNYVKTTRHLTYYYLFSCAFTIFFYALANLFVVQYDDALNATIRTLPYTCPVKVHRSPYYEIMYIVQLCSMIHVGLTCAGADTVGPVLVLTICGHFKVLNVRILHLNDHDRVHSEGSSSASTKSLGIIHEENDRSKNHVKSNLEACVYYHQTMFKLCKEVESLTTSIFLTQLLGSTYNVSLVGFKLAGNYNFIKLFKYVINDLICHSIVYKHFKYITSYMSILQDDPDKFKYATQLLIAVIQLFLSNWAANVLVIESQDVAKAIYFTPWYRFSYQLKRSVNIIIMRSQKPAQLTAGNIIPLSLQTFASVRISVTCKEHALFVNLVYLT</sequence>
<evidence type="ECO:0000313" key="12">
    <source>
        <dbReference type="Proteomes" id="UP000078542"/>
    </source>
</evidence>
<comment type="similarity">
    <text evidence="10">Belongs to the insect chemoreceptor superfamily. Heteromeric odorant receptor channel (TC 1.A.69) family.</text>
</comment>
<keyword evidence="3 10" id="KW-0716">Sensory transduction</keyword>
<keyword evidence="8 10" id="KW-0675">Receptor</keyword>
<dbReference type="GO" id="GO:0007165">
    <property type="term" value="P:signal transduction"/>
    <property type="evidence" value="ECO:0007669"/>
    <property type="project" value="UniProtKB-KW"/>
</dbReference>
<evidence type="ECO:0000256" key="2">
    <source>
        <dbReference type="ARBA" id="ARBA00022475"/>
    </source>
</evidence>
<dbReference type="InterPro" id="IPR004117">
    <property type="entry name" value="7tm6_olfct_rcpt"/>
</dbReference>
<reference evidence="11 12" key="1">
    <citation type="submission" date="2016-03" db="EMBL/GenBank/DDBJ databases">
        <title>Cyphomyrmex costatus WGS genome.</title>
        <authorList>
            <person name="Nygaard S."/>
            <person name="Hu H."/>
            <person name="Boomsma J."/>
            <person name="Zhang G."/>
        </authorList>
    </citation>
    <scope>NUCLEOTIDE SEQUENCE [LARGE SCALE GENOMIC DNA]</scope>
    <source>
        <strain evidence="11">MS0001</strain>
        <tissue evidence="11">Whole body</tissue>
    </source>
</reference>
<evidence type="ECO:0000256" key="6">
    <source>
        <dbReference type="ARBA" id="ARBA00022989"/>
    </source>
</evidence>
<evidence type="ECO:0000256" key="3">
    <source>
        <dbReference type="ARBA" id="ARBA00022606"/>
    </source>
</evidence>
<evidence type="ECO:0000256" key="1">
    <source>
        <dbReference type="ARBA" id="ARBA00004651"/>
    </source>
</evidence>
<evidence type="ECO:0000256" key="10">
    <source>
        <dbReference type="RuleBase" id="RU351113"/>
    </source>
</evidence>
<dbReference type="Proteomes" id="UP000078542">
    <property type="component" value="Unassembled WGS sequence"/>
</dbReference>
<evidence type="ECO:0000256" key="8">
    <source>
        <dbReference type="ARBA" id="ARBA00023170"/>
    </source>
</evidence>
<dbReference type="GO" id="GO:0005886">
    <property type="term" value="C:plasma membrane"/>
    <property type="evidence" value="ECO:0007669"/>
    <property type="project" value="UniProtKB-SubCell"/>
</dbReference>
<dbReference type="EMBL" id="KQ977085">
    <property type="protein sequence ID" value="KYN05897.1"/>
    <property type="molecule type" value="Genomic_DNA"/>
</dbReference>
<evidence type="ECO:0000256" key="9">
    <source>
        <dbReference type="ARBA" id="ARBA00023224"/>
    </source>
</evidence>
<dbReference type="AlphaFoldDB" id="A0A151ILY7"/>
<organism evidence="11 12">
    <name type="scientific">Cyphomyrmex costatus</name>
    <dbReference type="NCBI Taxonomy" id="456900"/>
    <lineage>
        <taxon>Eukaryota</taxon>
        <taxon>Metazoa</taxon>
        <taxon>Ecdysozoa</taxon>
        <taxon>Arthropoda</taxon>
        <taxon>Hexapoda</taxon>
        <taxon>Insecta</taxon>
        <taxon>Pterygota</taxon>
        <taxon>Neoptera</taxon>
        <taxon>Endopterygota</taxon>
        <taxon>Hymenoptera</taxon>
        <taxon>Apocrita</taxon>
        <taxon>Aculeata</taxon>
        <taxon>Formicoidea</taxon>
        <taxon>Formicidae</taxon>
        <taxon>Myrmicinae</taxon>
        <taxon>Cyphomyrmex</taxon>
    </lineage>
</organism>
<dbReference type="GO" id="GO:0005549">
    <property type="term" value="F:odorant binding"/>
    <property type="evidence" value="ECO:0007669"/>
    <property type="project" value="InterPro"/>
</dbReference>
<keyword evidence="6" id="KW-1133">Transmembrane helix</keyword>